<dbReference type="EMBL" id="OC003462">
    <property type="protein sequence ID" value="CAD7263341.1"/>
    <property type="molecule type" value="Genomic_DNA"/>
</dbReference>
<dbReference type="AlphaFoldDB" id="A0A7R9B010"/>
<accession>A0A7R9B010</accession>
<sequence>MGGVNVHSLIEKFSINAVTSCAYGLRGEAFNHPNPEFYKIGKSFMEPNFKKWLTHMCIILAPWLASFLKIGLKKPSAHLDSQILVSLPHTYSLVVRQLQTEEFRMVTHLRCGITPKKKWREEEWPFMPQSAWNIKWMTRRASSFQHYVMLSPLSPSFYPLCVHLAQASAELASHYALLVSCSPGSVKVCPKVLSRCSPQAQSTGECNGRPKLPEITVQQVETRLLASCKLSQEMGTSTFTCQRAAKQQRRVENHLGKTTPDHPIEIQTSISPSSAVELNTTSALANYAT</sequence>
<reference evidence="1" key="1">
    <citation type="submission" date="2020-11" db="EMBL/GenBank/DDBJ databases">
        <authorList>
            <person name="Tran Van P."/>
        </authorList>
    </citation>
    <scope>NUCLEOTIDE SEQUENCE</scope>
</reference>
<evidence type="ECO:0000313" key="1">
    <source>
        <dbReference type="EMBL" id="CAD7263341.1"/>
    </source>
</evidence>
<name>A0A7R9B010_TIMSH</name>
<protein>
    <submittedName>
        <fullName evidence="1">Uncharacterized protein</fullName>
    </submittedName>
</protein>
<organism evidence="1">
    <name type="scientific">Timema shepardi</name>
    <name type="common">Walking stick</name>
    <dbReference type="NCBI Taxonomy" id="629360"/>
    <lineage>
        <taxon>Eukaryota</taxon>
        <taxon>Metazoa</taxon>
        <taxon>Ecdysozoa</taxon>
        <taxon>Arthropoda</taxon>
        <taxon>Hexapoda</taxon>
        <taxon>Insecta</taxon>
        <taxon>Pterygota</taxon>
        <taxon>Neoptera</taxon>
        <taxon>Polyneoptera</taxon>
        <taxon>Phasmatodea</taxon>
        <taxon>Timematodea</taxon>
        <taxon>Timematoidea</taxon>
        <taxon>Timematidae</taxon>
        <taxon>Timema</taxon>
    </lineage>
</organism>
<proteinExistence type="predicted"/>
<gene>
    <name evidence="1" type="ORF">TSIB3V08_LOCUS7421</name>
</gene>